<evidence type="ECO:0000313" key="2">
    <source>
        <dbReference type="Proteomes" id="UP000822688"/>
    </source>
</evidence>
<dbReference type="AlphaFoldDB" id="A0A8T0HMV3"/>
<gene>
    <name evidence="1" type="ORF">KC19_VG057400</name>
</gene>
<keyword evidence="2" id="KW-1185">Reference proteome</keyword>
<protein>
    <submittedName>
        <fullName evidence="1">Uncharacterized protein</fullName>
    </submittedName>
</protein>
<name>A0A8T0HMV3_CERPU</name>
<dbReference type="Proteomes" id="UP000822688">
    <property type="component" value="Chromosome V"/>
</dbReference>
<comment type="caution">
    <text evidence="1">The sequence shown here is derived from an EMBL/GenBank/DDBJ whole genome shotgun (WGS) entry which is preliminary data.</text>
</comment>
<accession>A0A8T0HMV3</accession>
<dbReference type="EMBL" id="CM026426">
    <property type="protein sequence ID" value="KAG0571968.1"/>
    <property type="molecule type" value="Genomic_DNA"/>
</dbReference>
<organism evidence="1 2">
    <name type="scientific">Ceratodon purpureus</name>
    <name type="common">Fire moss</name>
    <name type="synonym">Dicranum purpureum</name>
    <dbReference type="NCBI Taxonomy" id="3225"/>
    <lineage>
        <taxon>Eukaryota</taxon>
        <taxon>Viridiplantae</taxon>
        <taxon>Streptophyta</taxon>
        <taxon>Embryophyta</taxon>
        <taxon>Bryophyta</taxon>
        <taxon>Bryophytina</taxon>
        <taxon>Bryopsida</taxon>
        <taxon>Dicranidae</taxon>
        <taxon>Pseudoditrichales</taxon>
        <taxon>Ditrichaceae</taxon>
        <taxon>Ceratodon</taxon>
    </lineage>
</organism>
<dbReference type="PANTHER" id="PTHR47150">
    <property type="entry name" value="OS12G0169200 PROTEIN"/>
    <property type="match status" value="1"/>
</dbReference>
<evidence type="ECO:0000313" key="1">
    <source>
        <dbReference type="EMBL" id="KAG0571968.1"/>
    </source>
</evidence>
<proteinExistence type="predicted"/>
<dbReference type="PANTHER" id="PTHR47150:SF5">
    <property type="entry name" value="OS07G0546750 PROTEIN"/>
    <property type="match status" value="1"/>
</dbReference>
<sequence length="129" mass="15302">MESWEDELERALGLEIGFEEDMEDELENDLFLQMVDVVSIELLGEPSIKPKARGSVPRREYGWHDREVCHRLLVKDYFCDNLIYSLRKFRRQFGMRKELFITIHDVVVAFDPWFIQRVDCTKCLGLSSL</sequence>
<reference evidence="1" key="1">
    <citation type="submission" date="2020-06" db="EMBL/GenBank/DDBJ databases">
        <title>WGS assembly of Ceratodon purpureus strain R40.</title>
        <authorList>
            <person name="Carey S.B."/>
            <person name="Jenkins J."/>
            <person name="Shu S."/>
            <person name="Lovell J.T."/>
            <person name="Sreedasyam A."/>
            <person name="Maumus F."/>
            <person name="Tiley G.P."/>
            <person name="Fernandez-Pozo N."/>
            <person name="Barry K."/>
            <person name="Chen C."/>
            <person name="Wang M."/>
            <person name="Lipzen A."/>
            <person name="Daum C."/>
            <person name="Saski C.A."/>
            <person name="Payton A.C."/>
            <person name="Mcbreen J.C."/>
            <person name="Conrad R.E."/>
            <person name="Kollar L.M."/>
            <person name="Olsson S."/>
            <person name="Huttunen S."/>
            <person name="Landis J.B."/>
            <person name="Wickett N.J."/>
            <person name="Johnson M.G."/>
            <person name="Rensing S.A."/>
            <person name="Grimwood J."/>
            <person name="Schmutz J."/>
            <person name="Mcdaniel S.F."/>
        </authorList>
    </citation>
    <scope>NUCLEOTIDE SEQUENCE</scope>
    <source>
        <strain evidence="1">R40</strain>
    </source>
</reference>